<evidence type="ECO:0000313" key="1">
    <source>
        <dbReference type="EMBL" id="KNC70593.1"/>
    </source>
</evidence>
<organism evidence="1 2">
    <name type="scientific">Sphaeroforma arctica JP610</name>
    <dbReference type="NCBI Taxonomy" id="667725"/>
    <lineage>
        <taxon>Eukaryota</taxon>
        <taxon>Ichthyosporea</taxon>
        <taxon>Ichthyophonida</taxon>
        <taxon>Sphaeroforma</taxon>
    </lineage>
</organism>
<dbReference type="GeneID" id="25917379"/>
<protein>
    <submittedName>
        <fullName evidence="1">Uncharacterized protein</fullName>
    </submittedName>
</protein>
<dbReference type="RefSeq" id="XP_014144495.1">
    <property type="nucleotide sequence ID" value="XM_014289020.1"/>
</dbReference>
<keyword evidence="2" id="KW-1185">Reference proteome</keyword>
<evidence type="ECO:0000313" key="2">
    <source>
        <dbReference type="Proteomes" id="UP000054560"/>
    </source>
</evidence>
<dbReference type="EMBL" id="KQ250712">
    <property type="protein sequence ID" value="KNC70593.1"/>
    <property type="molecule type" value="Genomic_DNA"/>
</dbReference>
<gene>
    <name evidence="1" type="ORF">SARC_16875</name>
</gene>
<name>A0A0L0F354_9EUKA</name>
<dbReference type="Proteomes" id="UP000054560">
    <property type="component" value="Unassembled WGS sequence"/>
</dbReference>
<proteinExistence type="predicted"/>
<accession>A0A0L0F354</accession>
<feature type="non-terminal residue" evidence="1">
    <location>
        <position position="1"/>
    </location>
</feature>
<reference evidence="1 2" key="1">
    <citation type="submission" date="2011-02" db="EMBL/GenBank/DDBJ databases">
        <title>The Genome Sequence of Sphaeroforma arctica JP610.</title>
        <authorList>
            <consortium name="The Broad Institute Genome Sequencing Platform"/>
            <person name="Russ C."/>
            <person name="Cuomo C."/>
            <person name="Young S.K."/>
            <person name="Zeng Q."/>
            <person name="Gargeya S."/>
            <person name="Alvarado L."/>
            <person name="Berlin A."/>
            <person name="Chapman S.B."/>
            <person name="Chen Z."/>
            <person name="Freedman E."/>
            <person name="Gellesch M."/>
            <person name="Goldberg J."/>
            <person name="Griggs A."/>
            <person name="Gujja S."/>
            <person name="Heilman E."/>
            <person name="Heiman D."/>
            <person name="Howarth C."/>
            <person name="Mehta T."/>
            <person name="Neiman D."/>
            <person name="Pearson M."/>
            <person name="Roberts A."/>
            <person name="Saif S."/>
            <person name="Shea T."/>
            <person name="Shenoy N."/>
            <person name="Sisk P."/>
            <person name="Stolte C."/>
            <person name="Sykes S."/>
            <person name="White J."/>
            <person name="Yandava C."/>
            <person name="Burger G."/>
            <person name="Gray M.W."/>
            <person name="Holland P.W.H."/>
            <person name="King N."/>
            <person name="Lang F.B.F."/>
            <person name="Roger A.J."/>
            <person name="Ruiz-Trillo I."/>
            <person name="Haas B."/>
            <person name="Nusbaum C."/>
            <person name="Birren B."/>
        </authorList>
    </citation>
    <scope>NUCLEOTIDE SEQUENCE [LARGE SCALE GENOMIC DNA]</scope>
    <source>
        <strain evidence="1 2">JP610</strain>
    </source>
</reference>
<dbReference type="AlphaFoldDB" id="A0A0L0F354"/>
<sequence length="88" mass="9951">TSTETIIQNLVNDEANYYPSLEEVFTEFPFLGYTDEPLEEPLLYVPYYAPDGTDLHSAAVELNVLLTDMSVGNAQRRLRLSFVCDICV</sequence>